<dbReference type="InterPro" id="IPR008250">
    <property type="entry name" value="ATPase_P-typ_transduc_dom_A_sf"/>
</dbReference>
<evidence type="ECO:0000256" key="12">
    <source>
        <dbReference type="RuleBase" id="RU362081"/>
    </source>
</evidence>
<feature type="domain" description="HMA" evidence="13">
    <location>
        <begin position="7"/>
        <end position="70"/>
    </location>
</feature>
<dbReference type="InterPro" id="IPR023299">
    <property type="entry name" value="ATPase_P-typ_cyto_dom_N"/>
</dbReference>
<evidence type="ECO:0000256" key="9">
    <source>
        <dbReference type="ARBA" id="ARBA00023136"/>
    </source>
</evidence>
<dbReference type="InterPro" id="IPR023298">
    <property type="entry name" value="ATPase_P-typ_TM_dom_sf"/>
</dbReference>
<feature type="transmembrane region" description="Helical" evidence="12">
    <location>
        <begin position="419"/>
        <end position="441"/>
    </location>
</feature>
<protein>
    <recommendedName>
        <fullName evidence="10">P-type Cu(2+) transporter</fullName>
        <ecNumber evidence="10">7.2.2.9</ecNumber>
    </recommendedName>
</protein>
<evidence type="ECO:0000259" key="13">
    <source>
        <dbReference type="PROSITE" id="PS50846"/>
    </source>
</evidence>
<dbReference type="NCBIfam" id="TIGR01525">
    <property type="entry name" value="ATPase-IB_hvy"/>
    <property type="match status" value="1"/>
</dbReference>
<evidence type="ECO:0000256" key="6">
    <source>
        <dbReference type="ARBA" id="ARBA00022840"/>
    </source>
</evidence>
<keyword evidence="12" id="KW-1003">Cell membrane</keyword>
<dbReference type="GO" id="GO:0012505">
    <property type="term" value="C:endomembrane system"/>
    <property type="evidence" value="ECO:0007669"/>
    <property type="project" value="UniProtKB-SubCell"/>
</dbReference>
<keyword evidence="9 12" id="KW-0472">Membrane</keyword>
<dbReference type="PROSITE" id="PS50846">
    <property type="entry name" value="HMA_2"/>
    <property type="match status" value="2"/>
</dbReference>
<dbReference type="PROSITE" id="PS00154">
    <property type="entry name" value="ATPASE_E1_E2"/>
    <property type="match status" value="1"/>
</dbReference>
<dbReference type="InterPro" id="IPR023214">
    <property type="entry name" value="HAD_sf"/>
</dbReference>
<dbReference type="CDD" id="cd00371">
    <property type="entry name" value="HMA"/>
    <property type="match status" value="2"/>
</dbReference>
<dbReference type="GO" id="GO:0005507">
    <property type="term" value="F:copper ion binding"/>
    <property type="evidence" value="ECO:0007669"/>
    <property type="project" value="TreeGrafter"/>
</dbReference>
<dbReference type="PRINTS" id="PR00120">
    <property type="entry name" value="HATPASE"/>
</dbReference>
<keyword evidence="6 12" id="KW-0067">ATP-binding</keyword>
<dbReference type="SFLD" id="SFLDS00003">
    <property type="entry name" value="Haloacid_Dehalogenase"/>
    <property type="match status" value="1"/>
</dbReference>
<dbReference type="GO" id="GO:0043682">
    <property type="term" value="F:P-type divalent copper transporter activity"/>
    <property type="evidence" value="ECO:0007669"/>
    <property type="project" value="UniProtKB-EC"/>
</dbReference>
<dbReference type="PROSITE" id="PS01047">
    <property type="entry name" value="HMA_1"/>
    <property type="match status" value="1"/>
</dbReference>
<dbReference type="InterPro" id="IPR059000">
    <property type="entry name" value="ATPase_P-type_domA"/>
</dbReference>
<evidence type="ECO:0000256" key="1">
    <source>
        <dbReference type="ARBA" id="ARBA00004127"/>
    </source>
</evidence>
<comment type="similarity">
    <text evidence="2 12">Belongs to the cation transport ATPase (P-type) (TC 3.A.3) family. Type IB subfamily.</text>
</comment>
<dbReference type="GO" id="GO:0005886">
    <property type="term" value="C:plasma membrane"/>
    <property type="evidence" value="ECO:0007669"/>
    <property type="project" value="UniProtKB-SubCell"/>
</dbReference>
<dbReference type="SUPFAM" id="SSF81653">
    <property type="entry name" value="Calcium ATPase, transduction domain A"/>
    <property type="match status" value="1"/>
</dbReference>
<evidence type="ECO:0000313" key="14">
    <source>
        <dbReference type="EMBL" id="SDB93072.1"/>
    </source>
</evidence>
<dbReference type="InterPro" id="IPR027256">
    <property type="entry name" value="P-typ_ATPase_IB"/>
</dbReference>
<dbReference type="Gene3D" id="3.30.70.100">
    <property type="match status" value="2"/>
</dbReference>
<dbReference type="SUPFAM" id="SSF55008">
    <property type="entry name" value="HMA, heavy metal-associated domain"/>
    <property type="match status" value="2"/>
</dbReference>
<dbReference type="PRINTS" id="PR00119">
    <property type="entry name" value="CATATPASE"/>
</dbReference>
<dbReference type="InterPro" id="IPR044492">
    <property type="entry name" value="P_typ_ATPase_HD_dom"/>
</dbReference>
<dbReference type="NCBIfam" id="TIGR01511">
    <property type="entry name" value="ATPase-IB1_Cu"/>
    <property type="match status" value="1"/>
</dbReference>
<dbReference type="NCBIfam" id="TIGR01494">
    <property type="entry name" value="ATPase_P-type"/>
    <property type="match status" value="1"/>
</dbReference>
<evidence type="ECO:0000256" key="3">
    <source>
        <dbReference type="ARBA" id="ARBA00022692"/>
    </source>
</evidence>
<evidence type="ECO:0000256" key="10">
    <source>
        <dbReference type="ARBA" id="ARBA00038904"/>
    </source>
</evidence>
<feature type="transmembrane region" description="Helical" evidence="12">
    <location>
        <begin position="763"/>
        <end position="782"/>
    </location>
</feature>
<dbReference type="CDD" id="cd02094">
    <property type="entry name" value="P-type_ATPase_Cu-like"/>
    <property type="match status" value="1"/>
</dbReference>
<evidence type="ECO:0000256" key="8">
    <source>
        <dbReference type="ARBA" id="ARBA00022989"/>
    </source>
</evidence>
<dbReference type="Gene3D" id="2.70.150.10">
    <property type="entry name" value="Calcium-transporting ATPase, cytoplasmic transduction domain A"/>
    <property type="match status" value="1"/>
</dbReference>
<dbReference type="GO" id="GO:0016887">
    <property type="term" value="F:ATP hydrolysis activity"/>
    <property type="evidence" value="ECO:0007669"/>
    <property type="project" value="InterPro"/>
</dbReference>
<keyword evidence="3 12" id="KW-0812">Transmembrane</keyword>
<evidence type="ECO:0000256" key="2">
    <source>
        <dbReference type="ARBA" id="ARBA00006024"/>
    </source>
</evidence>
<feature type="transmembrane region" description="Helical" evidence="12">
    <location>
        <begin position="266"/>
        <end position="285"/>
    </location>
</feature>
<evidence type="ECO:0000256" key="7">
    <source>
        <dbReference type="ARBA" id="ARBA00022967"/>
    </source>
</evidence>
<dbReference type="Gene3D" id="3.40.50.1000">
    <property type="entry name" value="HAD superfamily/HAD-like"/>
    <property type="match status" value="1"/>
</dbReference>
<dbReference type="RefSeq" id="WP_092747946.1">
    <property type="nucleotide sequence ID" value="NZ_FMYL01000005.1"/>
</dbReference>
<feature type="domain" description="HMA" evidence="13">
    <location>
        <begin position="77"/>
        <end position="142"/>
    </location>
</feature>
<dbReference type="SFLD" id="SFLDF00027">
    <property type="entry name" value="p-type_atpase"/>
    <property type="match status" value="1"/>
</dbReference>
<dbReference type="InterPro" id="IPR036163">
    <property type="entry name" value="HMA_dom_sf"/>
</dbReference>
<keyword evidence="15" id="KW-1185">Reference proteome</keyword>
<name>A0A1G6HFQ5_9GAMM</name>
<dbReference type="InterPro" id="IPR017969">
    <property type="entry name" value="Heavy-metal-associated_CS"/>
</dbReference>
<keyword evidence="8 12" id="KW-1133">Transmembrane helix</keyword>
<dbReference type="Proteomes" id="UP000242501">
    <property type="component" value="Unassembled WGS sequence"/>
</dbReference>
<feature type="transmembrane region" description="Helical" evidence="12">
    <location>
        <begin position="238"/>
        <end position="260"/>
    </location>
</feature>
<dbReference type="InterPro" id="IPR006121">
    <property type="entry name" value="HMA_dom"/>
</dbReference>
<dbReference type="InterPro" id="IPR036412">
    <property type="entry name" value="HAD-like_sf"/>
</dbReference>
<dbReference type="Pfam" id="PF00702">
    <property type="entry name" value="Hydrolase"/>
    <property type="match status" value="1"/>
</dbReference>
<dbReference type="FunFam" id="2.70.150.10:FF:000002">
    <property type="entry name" value="Copper-transporting ATPase 1, putative"/>
    <property type="match status" value="1"/>
</dbReference>
<dbReference type="STRING" id="1219383.SAMN05421733_105156"/>
<reference evidence="15" key="1">
    <citation type="submission" date="2016-09" db="EMBL/GenBank/DDBJ databases">
        <authorList>
            <person name="Varghese N."/>
            <person name="Submissions S."/>
        </authorList>
    </citation>
    <scope>NUCLEOTIDE SEQUENCE [LARGE SCALE GENOMIC DNA]</scope>
    <source>
        <strain evidence="15">ANC 4422</strain>
    </source>
</reference>
<dbReference type="PANTHER" id="PTHR43520:SF8">
    <property type="entry name" value="P-TYPE CU(+) TRANSPORTER"/>
    <property type="match status" value="1"/>
</dbReference>
<dbReference type="AlphaFoldDB" id="A0A1G6HFQ5"/>
<keyword evidence="7" id="KW-1278">Translocase</keyword>
<dbReference type="Pfam" id="PF00122">
    <property type="entry name" value="E1-E2_ATPase"/>
    <property type="match status" value="1"/>
</dbReference>
<dbReference type="GO" id="GO:0055070">
    <property type="term" value="P:copper ion homeostasis"/>
    <property type="evidence" value="ECO:0007669"/>
    <property type="project" value="TreeGrafter"/>
</dbReference>
<accession>A0A1G6HFQ5</accession>
<dbReference type="InterPro" id="IPR018303">
    <property type="entry name" value="ATPase_P-typ_P_site"/>
</dbReference>
<dbReference type="EMBL" id="FMYL01000005">
    <property type="protein sequence ID" value="SDB93072.1"/>
    <property type="molecule type" value="Genomic_DNA"/>
</dbReference>
<feature type="transmembrane region" description="Helical" evidence="12">
    <location>
        <begin position="165"/>
        <end position="188"/>
    </location>
</feature>
<dbReference type="EC" id="7.2.2.9" evidence="10"/>
<feature type="transmembrane region" description="Helical" evidence="12">
    <location>
        <begin position="200"/>
        <end position="217"/>
    </location>
</feature>
<keyword evidence="5 12" id="KW-0547">Nucleotide-binding</keyword>
<feature type="transmembrane region" description="Helical" evidence="12">
    <location>
        <begin position="788"/>
        <end position="810"/>
    </location>
</feature>
<evidence type="ECO:0000256" key="11">
    <source>
        <dbReference type="ARBA" id="ARBA00047424"/>
    </source>
</evidence>
<comment type="subcellular location">
    <subcellularLocation>
        <location evidence="12">Cell membrane</location>
    </subcellularLocation>
    <subcellularLocation>
        <location evidence="1">Endomembrane system</location>
        <topology evidence="1">Multi-pass membrane protein</topology>
    </subcellularLocation>
</comment>
<sequence length="821" mass="88324">MNTTKTTHIELRIIGMSCASCVGRVEKALKKQAVNDVSVNLATEKAVVWGEHLDRQQLIACIQKAGYDVEEEVPQIQNIVLDVQGLSCASCVGRAEKALLKVDGVQHAVVNLATNQAHISANQSVVSHTLIKAIERAGYGATLVSKDKPQEKPTLDKSQVLLHQLIQATLLTIPVMLLAMFGHVFMAWQHWLDTYLGQSLNWWLQCLFVSLILCFPARQFYKKGIPALLRGAPDMNALVAIGTLAAYLYSLVATALPQWLPAQAVHVYFEAAAMIVTLILLGRYLEARAKGQTTQAIAQLIGLQPKVAHVKVGTAIEDIAIEDLTLHMQVMVYAGEKIPVDGTIVAGQSLVDESMLTGEPLAVKKDQGEHVSAGTINQTGLLEVQPKALHQNTLLAQIIHLVEQAQASKLPIQAWVDKITLWFVPIIMIIALFTAIIWWIFGPSPSISYALVSAVAVLIVACPCAMGLATPTSIMVATGKGAQMGVLFRQGAALQQLKEVKAVGLDKTGTLTQGRPTLTDFICTDNQYKNQVLQYVASVEQYASHPLAAAIVDYAKQQQIVLLNAQNVETLTGLGIHAIVQDQNIQIGADRLMAQLNLDTSVFKTHADLLAQQAKSPIYVAIDGVLVAMLAVADPIKESSAMVVQQLQRLGLKVIMITGDQKNTAQAIAKKLAIDDVIAGVMPAGKVDAIKALQQKYGKVAYIGDGINDAPALAHADVGLAIGTGTDIAIESADVVLMSGDLKAAVDAIALSQATIRNIQQNLFWAFIYNIALIPVAAGVLYPSYQILLSPMVAAAAMALSSVFVLMNALRLKRFRSHLNT</sequence>
<dbReference type="SFLD" id="SFLDG00002">
    <property type="entry name" value="C1.7:_P-type_atpase_like"/>
    <property type="match status" value="1"/>
</dbReference>
<dbReference type="InterPro" id="IPR001757">
    <property type="entry name" value="P_typ_ATPase"/>
</dbReference>
<dbReference type="Gene3D" id="3.40.1110.10">
    <property type="entry name" value="Calcium-transporting ATPase, cytoplasmic domain N"/>
    <property type="match status" value="1"/>
</dbReference>
<comment type="catalytic activity">
    <reaction evidence="11">
        <text>Cu(2+)(in) + ATP + H2O = Cu(2+)(out) + ADP + phosphate + H(+)</text>
        <dbReference type="Rhea" id="RHEA:10376"/>
        <dbReference type="ChEBI" id="CHEBI:15377"/>
        <dbReference type="ChEBI" id="CHEBI:15378"/>
        <dbReference type="ChEBI" id="CHEBI:29036"/>
        <dbReference type="ChEBI" id="CHEBI:30616"/>
        <dbReference type="ChEBI" id="CHEBI:43474"/>
        <dbReference type="ChEBI" id="CHEBI:456216"/>
        <dbReference type="EC" id="7.2.2.9"/>
    </reaction>
</comment>
<proteinExistence type="inferred from homology"/>
<dbReference type="FunFam" id="3.30.70.100:FF:000005">
    <property type="entry name" value="Copper-exporting P-type ATPase A"/>
    <property type="match status" value="1"/>
</dbReference>
<gene>
    <name evidence="14" type="ORF">SAMN05421733_105156</name>
</gene>
<organism evidence="14 15">
    <name type="scientific">Acinetobacter boissieri</name>
    <dbReference type="NCBI Taxonomy" id="1219383"/>
    <lineage>
        <taxon>Bacteria</taxon>
        <taxon>Pseudomonadati</taxon>
        <taxon>Pseudomonadota</taxon>
        <taxon>Gammaproteobacteria</taxon>
        <taxon>Moraxellales</taxon>
        <taxon>Moraxellaceae</taxon>
        <taxon>Acinetobacter</taxon>
    </lineage>
</organism>
<dbReference type="Pfam" id="PF00403">
    <property type="entry name" value="HMA"/>
    <property type="match status" value="2"/>
</dbReference>
<dbReference type="PANTHER" id="PTHR43520">
    <property type="entry name" value="ATP7, ISOFORM B"/>
    <property type="match status" value="1"/>
</dbReference>
<keyword evidence="4 12" id="KW-0479">Metal-binding</keyword>
<evidence type="ECO:0000256" key="4">
    <source>
        <dbReference type="ARBA" id="ARBA00022723"/>
    </source>
</evidence>
<dbReference type="GO" id="GO:0005524">
    <property type="term" value="F:ATP binding"/>
    <property type="evidence" value="ECO:0007669"/>
    <property type="project" value="UniProtKB-UniRule"/>
</dbReference>
<dbReference type="SUPFAM" id="SSF56784">
    <property type="entry name" value="HAD-like"/>
    <property type="match status" value="1"/>
</dbReference>
<feature type="transmembrane region" description="Helical" evidence="12">
    <location>
        <begin position="447"/>
        <end position="470"/>
    </location>
</feature>
<dbReference type="SUPFAM" id="SSF81665">
    <property type="entry name" value="Calcium ATPase, transmembrane domain M"/>
    <property type="match status" value="1"/>
</dbReference>
<evidence type="ECO:0000313" key="15">
    <source>
        <dbReference type="Proteomes" id="UP000242501"/>
    </source>
</evidence>
<evidence type="ECO:0000256" key="5">
    <source>
        <dbReference type="ARBA" id="ARBA00022741"/>
    </source>
</evidence>